<reference evidence="5 6" key="1">
    <citation type="journal article" date="2023" name="Microbiol. Resour. Announc.">
        <title>Complete Genome Sequence of Imperialibacter roseus strain P4T.</title>
        <authorList>
            <person name="Tizabi D.R."/>
            <person name="Bachvaroff T."/>
            <person name="Hill R.T."/>
        </authorList>
    </citation>
    <scope>NUCLEOTIDE SEQUENCE [LARGE SCALE GENOMIC DNA]</scope>
    <source>
        <strain evidence="5 6">P4T</strain>
    </source>
</reference>
<evidence type="ECO:0000256" key="1">
    <source>
        <dbReference type="ARBA" id="ARBA00023015"/>
    </source>
</evidence>
<evidence type="ECO:0000313" key="6">
    <source>
        <dbReference type="Proteomes" id="UP001302349"/>
    </source>
</evidence>
<dbReference type="Gene3D" id="1.10.10.10">
    <property type="entry name" value="Winged helix-like DNA-binding domain superfamily/Winged helix DNA-binding domain"/>
    <property type="match status" value="1"/>
</dbReference>
<accession>A0ABZ0IWT2</accession>
<organism evidence="5 6">
    <name type="scientific">Imperialibacter roseus</name>
    <dbReference type="NCBI Taxonomy" id="1324217"/>
    <lineage>
        <taxon>Bacteria</taxon>
        <taxon>Pseudomonadati</taxon>
        <taxon>Bacteroidota</taxon>
        <taxon>Cytophagia</taxon>
        <taxon>Cytophagales</taxon>
        <taxon>Flammeovirgaceae</taxon>
        <taxon>Imperialibacter</taxon>
    </lineage>
</organism>
<evidence type="ECO:0000256" key="2">
    <source>
        <dbReference type="ARBA" id="ARBA00023125"/>
    </source>
</evidence>
<keyword evidence="1" id="KW-0805">Transcription regulation</keyword>
<dbReference type="InterPro" id="IPR000835">
    <property type="entry name" value="HTH_MarR-typ"/>
</dbReference>
<sequence length="149" mass="17155">MGIAEDIKQPKFKSEFQKATINLFYTASWLGEKQHTFFKGFGITAAQFNVLRILRGQYPQPSTVNLIIDRMLDRMSNASRIVDKLESKELVIRKQCPNDRRAVDVLISDKGLELLGRIDKAMDVHERQICNLTEEEAVQLNDLLDKFRA</sequence>
<evidence type="ECO:0000256" key="3">
    <source>
        <dbReference type="ARBA" id="ARBA00023163"/>
    </source>
</evidence>
<proteinExistence type="predicted"/>
<dbReference type="InterPro" id="IPR023187">
    <property type="entry name" value="Tscrpt_reg_MarR-type_CS"/>
</dbReference>
<evidence type="ECO:0000313" key="5">
    <source>
        <dbReference type="EMBL" id="WOK09086.1"/>
    </source>
</evidence>
<protein>
    <submittedName>
        <fullName evidence="5">MarR family transcriptional regulator</fullName>
    </submittedName>
</protein>
<dbReference type="InterPro" id="IPR036390">
    <property type="entry name" value="WH_DNA-bd_sf"/>
</dbReference>
<dbReference type="PRINTS" id="PR00598">
    <property type="entry name" value="HTHMARR"/>
</dbReference>
<keyword evidence="3" id="KW-0804">Transcription</keyword>
<dbReference type="PROSITE" id="PS50995">
    <property type="entry name" value="HTH_MARR_2"/>
    <property type="match status" value="1"/>
</dbReference>
<dbReference type="SUPFAM" id="SSF46785">
    <property type="entry name" value="Winged helix' DNA-binding domain"/>
    <property type="match status" value="1"/>
</dbReference>
<gene>
    <name evidence="5" type="ORF">RT717_10610</name>
</gene>
<feature type="domain" description="HTH marR-type" evidence="4">
    <location>
        <begin position="1"/>
        <end position="149"/>
    </location>
</feature>
<dbReference type="InterPro" id="IPR036388">
    <property type="entry name" value="WH-like_DNA-bd_sf"/>
</dbReference>
<name>A0ABZ0IWT2_9BACT</name>
<dbReference type="InterPro" id="IPR039422">
    <property type="entry name" value="MarR/SlyA-like"/>
</dbReference>
<dbReference type="RefSeq" id="WP_317491709.1">
    <property type="nucleotide sequence ID" value="NZ_CP136051.1"/>
</dbReference>
<dbReference type="Proteomes" id="UP001302349">
    <property type="component" value="Chromosome"/>
</dbReference>
<dbReference type="Pfam" id="PF01047">
    <property type="entry name" value="MarR"/>
    <property type="match status" value="1"/>
</dbReference>
<dbReference type="PANTHER" id="PTHR33164">
    <property type="entry name" value="TRANSCRIPTIONAL REGULATOR, MARR FAMILY"/>
    <property type="match status" value="1"/>
</dbReference>
<dbReference type="PANTHER" id="PTHR33164:SF101">
    <property type="entry name" value="TRANSCRIPTIONAL REPRESSOR MPRA"/>
    <property type="match status" value="1"/>
</dbReference>
<dbReference type="PROSITE" id="PS01117">
    <property type="entry name" value="HTH_MARR_1"/>
    <property type="match status" value="1"/>
</dbReference>
<dbReference type="SMART" id="SM00347">
    <property type="entry name" value="HTH_MARR"/>
    <property type="match status" value="1"/>
</dbReference>
<evidence type="ECO:0000259" key="4">
    <source>
        <dbReference type="PROSITE" id="PS50995"/>
    </source>
</evidence>
<keyword evidence="6" id="KW-1185">Reference proteome</keyword>
<keyword evidence="2" id="KW-0238">DNA-binding</keyword>
<dbReference type="EMBL" id="CP136051">
    <property type="protein sequence ID" value="WOK09086.1"/>
    <property type="molecule type" value="Genomic_DNA"/>
</dbReference>